<dbReference type="Proteomes" id="UP001551658">
    <property type="component" value="Unassembled WGS sequence"/>
</dbReference>
<evidence type="ECO:0000313" key="10">
    <source>
        <dbReference type="Proteomes" id="UP001551658"/>
    </source>
</evidence>
<proteinExistence type="predicted"/>
<keyword evidence="3" id="KW-1003">Cell membrane</keyword>
<evidence type="ECO:0000256" key="2">
    <source>
        <dbReference type="ARBA" id="ARBA00022448"/>
    </source>
</evidence>
<dbReference type="PANTHER" id="PTHR23513">
    <property type="entry name" value="INTEGRAL MEMBRANE EFFLUX PROTEIN-RELATED"/>
    <property type="match status" value="1"/>
</dbReference>
<dbReference type="PROSITE" id="PS50850">
    <property type="entry name" value="MFS"/>
    <property type="match status" value="1"/>
</dbReference>
<evidence type="ECO:0000256" key="1">
    <source>
        <dbReference type="ARBA" id="ARBA00004651"/>
    </source>
</evidence>
<evidence type="ECO:0000256" key="4">
    <source>
        <dbReference type="ARBA" id="ARBA00022692"/>
    </source>
</evidence>
<feature type="transmembrane region" description="Helical" evidence="7">
    <location>
        <begin position="305"/>
        <end position="325"/>
    </location>
</feature>
<dbReference type="Gene3D" id="1.20.1250.20">
    <property type="entry name" value="MFS general substrate transporter like domains"/>
    <property type="match status" value="1"/>
</dbReference>
<feature type="transmembrane region" description="Helical" evidence="7">
    <location>
        <begin position="372"/>
        <end position="390"/>
    </location>
</feature>
<reference evidence="9 10" key="1">
    <citation type="submission" date="2024-06" db="EMBL/GenBank/DDBJ databases">
        <title>The Natural Products Discovery Center: Release of the First 8490 Sequenced Strains for Exploring Actinobacteria Biosynthetic Diversity.</title>
        <authorList>
            <person name="Kalkreuter E."/>
            <person name="Kautsar S.A."/>
            <person name="Yang D."/>
            <person name="Bader C.D."/>
            <person name="Teijaro C.N."/>
            <person name="Fluegel L."/>
            <person name="Davis C.M."/>
            <person name="Simpson J.R."/>
            <person name="Lauterbach L."/>
            <person name="Steele A.D."/>
            <person name="Gui C."/>
            <person name="Meng S."/>
            <person name="Li G."/>
            <person name="Viehrig K."/>
            <person name="Ye F."/>
            <person name="Su P."/>
            <person name="Kiefer A.F."/>
            <person name="Nichols A."/>
            <person name="Cepeda A.J."/>
            <person name="Yan W."/>
            <person name="Fan B."/>
            <person name="Jiang Y."/>
            <person name="Adhikari A."/>
            <person name="Zheng C.-J."/>
            <person name="Schuster L."/>
            <person name="Cowan T.M."/>
            <person name="Smanski M.J."/>
            <person name="Chevrette M.G."/>
            <person name="De Carvalho L.P.S."/>
            <person name="Shen B."/>
        </authorList>
    </citation>
    <scope>NUCLEOTIDE SEQUENCE [LARGE SCALE GENOMIC DNA]</scope>
    <source>
        <strain evidence="9 10">NPDC050671</strain>
    </source>
</reference>
<feature type="transmembrane region" description="Helical" evidence="7">
    <location>
        <begin position="220"/>
        <end position="240"/>
    </location>
</feature>
<feature type="transmembrane region" description="Helical" evidence="7">
    <location>
        <begin position="70"/>
        <end position="93"/>
    </location>
</feature>
<sequence length="412" mass="41550">MLQGKFGRLLAMAGITNLVDGGARIYLPLLAIAWEASQAAVAWIFFAALLPWAVGSLFAGAMIDRRDRFAILRAVNLTRAAGLGVAAAAAFLFPGQLAVLLGLAVVIGTVDMVGDICAQSMVADLVEEPARTAAYGKMASVQTVLGVLAAPAIGGLLVAAPAWLALSTLGIVSSVAVLLVKGHAAPGAGRAREHLSSSILTDTGIGLKTILHSSWLGRTAAAVGVMNLASSATMAVLVVYTSRSLGASAAETGMLLSAIGVGSSVGSLIAARLSAQLGFRAAVMIGALGIALGLVSPVIGTSMSQLGIVSVLGSLLAPLFGVNLISMRQRMITPDLAGRVNASFQLLGIGAAPLGALLAGAVSAVVTDRAVFTASASLAIAALVVCRPWSVGLLPRPATEDQVDHRAREVPS</sequence>
<feature type="domain" description="Major facilitator superfamily (MFS) profile" evidence="8">
    <location>
        <begin position="1"/>
        <end position="400"/>
    </location>
</feature>
<accession>A0ABV3FK85</accession>
<dbReference type="Pfam" id="PF05977">
    <property type="entry name" value="MFS_3"/>
    <property type="match status" value="1"/>
</dbReference>
<comment type="subcellular location">
    <subcellularLocation>
        <location evidence="1">Cell membrane</location>
        <topology evidence="1">Multi-pass membrane protein</topology>
    </subcellularLocation>
</comment>
<name>A0ABV3FK85_9NOCA</name>
<feature type="transmembrane region" description="Helical" evidence="7">
    <location>
        <begin position="139"/>
        <end position="157"/>
    </location>
</feature>
<feature type="transmembrane region" description="Helical" evidence="7">
    <location>
        <begin position="40"/>
        <end position="63"/>
    </location>
</feature>
<dbReference type="RefSeq" id="WP_357988662.1">
    <property type="nucleotide sequence ID" value="NZ_JBFAIH010000056.1"/>
</dbReference>
<feature type="transmembrane region" description="Helical" evidence="7">
    <location>
        <begin position="252"/>
        <end position="270"/>
    </location>
</feature>
<comment type="caution">
    <text evidence="9">The sequence shown here is derived from an EMBL/GenBank/DDBJ whole genome shotgun (WGS) entry which is preliminary data.</text>
</comment>
<dbReference type="InterPro" id="IPR020846">
    <property type="entry name" value="MFS_dom"/>
</dbReference>
<feature type="transmembrane region" description="Helical" evidence="7">
    <location>
        <begin position="277"/>
        <end position="299"/>
    </location>
</feature>
<dbReference type="EMBL" id="JBFAIH010000056">
    <property type="protein sequence ID" value="MEV0368123.1"/>
    <property type="molecule type" value="Genomic_DNA"/>
</dbReference>
<evidence type="ECO:0000313" key="9">
    <source>
        <dbReference type="EMBL" id="MEV0368123.1"/>
    </source>
</evidence>
<dbReference type="InterPro" id="IPR036259">
    <property type="entry name" value="MFS_trans_sf"/>
</dbReference>
<evidence type="ECO:0000256" key="5">
    <source>
        <dbReference type="ARBA" id="ARBA00022989"/>
    </source>
</evidence>
<keyword evidence="4 7" id="KW-0812">Transmembrane</keyword>
<evidence type="ECO:0000256" key="6">
    <source>
        <dbReference type="ARBA" id="ARBA00023136"/>
    </source>
</evidence>
<gene>
    <name evidence="9" type="ORF">AB0H72_36130</name>
</gene>
<dbReference type="PANTHER" id="PTHR23513:SF11">
    <property type="entry name" value="STAPHYLOFERRIN A TRANSPORTER"/>
    <property type="match status" value="1"/>
</dbReference>
<evidence type="ECO:0000259" key="8">
    <source>
        <dbReference type="PROSITE" id="PS50850"/>
    </source>
</evidence>
<protein>
    <submittedName>
        <fullName evidence="9">MFS transporter</fullName>
    </submittedName>
</protein>
<keyword evidence="6 7" id="KW-0472">Membrane</keyword>
<dbReference type="InterPro" id="IPR010290">
    <property type="entry name" value="TM_effector"/>
</dbReference>
<keyword evidence="5 7" id="KW-1133">Transmembrane helix</keyword>
<dbReference type="CDD" id="cd06173">
    <property type="entry name" value="MFS_MefA_like"/>
    <property type="match status" value="1"/>
</dbReference>
<evidence type="ECO:0000256" key="7">
    <source>
        <dbReference type="SAM" id="Phobius"/>
    </source>
</evidence>
<evidence type="ECO:0000256" key="3">
    <source>
        <dbReference type="ARBA" id="ARBA00022475"/>
    </source>
</evidence>
<dbReference type="SUPFAM" id="SSF103473">
    <property type="entry name" value="MFS general substrate transporter"/>
    <property type="match status" value="1"/>
</dbReference>
<keyword evidence="10" id="KW-1185">Reference proteome</keyword>
<organism evidence="9 10">
    <name type="scientific">Nocardia fusca</name>
    <dbReference type="NCBI Taxonomy" id="941183"/>
    <lineage>
        <taxon>Bacteria</taxon>
        <taxon>Bacillati</taxon>
        <taxon>Actinomycetota</taxon>
        <taxon>Actinomycetes</taxon>
        <taxon>Mycobacteriales</taxon>
        <taxon>Nocardiaceae</taxon>
        <taxon>Nocardia</taxon>
    </lineage>
</organism>
<keyword evidence="2" id="KW-0813">Transport</keyword>
<feature type="transmembrane region" description="Helical" evidence="7">
    <location>
        <begin position="346"/>
        <end position="366"/>
    </location>
</feature>